<evidence type="ECO:0000313" key="6">
    <source>
        <dbReference type="Proteomes" id="UP000019754"/>
    </source>
</evidence>
<dbReference type="Pfam" id="PF13304">
    <property type="entry name" value="AAA_21"/>
    <property type="match status" value="1"/>
</dbReference>
<feature type="domain" description="ATPase AAA-type core" evidence="3">
    <location>
        <begin position="26"/>
        <end position="322"/>
    </location>
</feature>
<dbReference type="STRING" id="1249481.D641_0114805"/>
<dbReference type="GO" id="GO:0005524">
    <property type="term" value="F:ATP binding"/>
    <property type="evidence" value="ECO:0007669"/>
    <property type="project" value="InterPro"/>
</dbReference>
<keyword evidence="1" id="KW-0227">DNA damage</keyword>
<proteinExistence type="predicted"/>
<name>A0A022KXE8_9MICO</name>
<dbReference type="HOGENOM" id="CLU_520405_0_0_11"/>
<dbReference type="InterPro" id="IPR027417">
    <property type="entry name" value="P-loop_NTPase"/>
</dbReference>
<evidence type="ECO:0000313" key="5">
    <source>
        <dbReference type="EMBL" id="EYT47643.1"/>
    </source>
</evidence>
<feature type="compositionally biased region" description="Basic and acidic residues" evidence="2">
    <location>
        <begin position="374"/>
        <end position="383"/>
    </location>
</feature>
<dbReference type="AlphaFoldDB" id="A0A022KXE8"/>
<dbReference type="InterPro" id="IPR031165">
    <property type="entry name" value="GNAT_YJDJ"/>
</dbReference>
<keyword evidence="6" id="KW-1185">Reference proteome</keyword>
<dbReference type="PANTHER" id="PTHR32182">
    <property type="entry name" value="DNA REPLICATION AND REPAIR PROTEIN RECF"/>
    <property type="match status" value="1"/>
</dbReference>
<dbReference type="GO" id="GO:0000731">
    <property type="term" value="P:DNA synthesis involved in DNA repair"/>
    <property type="evidence" value="ECO:0007669"/>
    <property type="project" value="TreeGrafter"/>
</dbReference>
<dbReference type="InterPro" id="IPR016181">
    <property type="entry name" value="Acyl_CoA_acyltransferase"/>
</dbReference>
<dbReference type="GO" id="GO:0006302">
    <property type="term" value="P:double-strand break repair"/>
    <property type="evidence" value="ECO:0007669"/>
    <property type="project" value="TreeGrafter"/>
</dbReference>
<feature type="compositionally biased region" description="Basic and acidic residues" evidence="2">
    <location>
        <begin position="402"/>
        <end position="411"/>
    </location>
</feature>
<organism evidence="5 6">
    <name type="scientific">Brachybacterium muris UCD-AY4</name>
    <dbReference type="NCBI Taxonomy" id="1249481"/>
    <lineage>
        <taxon>Bacteria</taxon>
        <taxon>Bacillati</taxon>
        <taxon>Actinomycetota</taxon>
        <taxon>Actinomycetes</taxon>
        <taxon>Micrococcales</taxon>
        <taxon>Dermabacteraceae</taxon>
        <taxon>Brachybacterium</taxon>
    </lineage>
</organism>
<dbReference type="GO" id="GO:0016887">
    <property type="term" value="F:ATP hydrolysis activity"/>
    <property type="evidence" value="ECO:0007669"/>
    <property type="project" value="InterPro"/>
</dbReference>
<reference evidence="5 6" key="1">
    <citation type="journal article" date="2013" name="Genome Announc.">
        <title>Draft genome sequence of an Actinobacterium, Brachybacterium muris strain UCD-AY4.</title>
        <authorList>
            <person name="Lo J.R."/>
            <person name="Lang J.M."/>
            <person name="Darling A.E."/>
            <person name="Eisen J.A."/>
            <person name="Coil D.A."/>
        </authorList>
    </citation>
    <scope>NUCLEOTIDE SEQUENCE [LARGE SCALE GENOMIC DNA]</scope>
    <source>
        <strain evidence="5 6">UCD-AY4</strain>
    </source>
</reference>
<evidence type="ECO:0000259" key="3">
    <source>
        <dbReference type="Pfam" id="PF13304"/>
    </source>
</evidence>
<keyword evidence="1" id="KW-0742">SOS response</keyword>
<dbReference type="InterPro" id="IPR003959">
    <property type="entry name" value="ATPase_AAA_core"/>
</dbReference>
<feature type="domain" description="N-acetyltransferase" evidence="4">
    <location>
        <begin position="459"/>
        <end position="498"/>
    </location>
</feature>
<dbReference type="EMBL" id="AORC01000029">
    <property type="protein sequence ID" value="EYT47643.1"/>
    <property type="molecule type" value="Genomic_DNA"/>
</dbReference>
<protein>
    <submittedName>
        <fullName evidence="5">Chromosome segregation protein SMC</fullName>
    </submittedName>
</protein>
<dbReference type="Pfam" id="PF14542">
    <property type="entry name" value="Acetyltransf_CG"/>
    <property type="match status" value="1"/>
</dbReference>
<dbReference type="PANTHER" id="PTHR32182:SF22">
    <property type="entry name" value="ATP-DEPENDENT ENDONUCLEASE, OLD FAMILY-RELATED"/>
    <property type="match status" value="1"/>
</dbReference>
<dbReference type="Gene3D" id="3.40.630.30">
    <property type="match status" value="1"/>
</dbReference>
<dbReference type="SUPFAM" id="SSF52540">
    <property type="entry name" value="P-loop containing nucleoside triphosphate hydrolases"/>
    <property type="match status" value="1"/>
</dbReference>
<evidence type="ECO:0000259" key="4">
    <source>
        <dbReference type="Pfam" id="PF14542"/>
    </source>
</evidence>
<dbReference type="SUPFAM" id="SSF55729">
    <property type="entry name" value="Acyl-CoA N-acyltransferases (Nat)"/>
    <property type="match status" value="1"/>
</dbReference>
<accession>A0A022KXE8</accession>
<dbReference type="GO" id="GO:0009432">
    <property type="term" value="P:SOS response"/>
    <property type="evidence" value="ECO:0007669"/>
    <property type="project" value="UniProtKB-KW"/>
</dbReference>
<sequence length="523" mass="57682">MRITRLQASNWRNFKTIDVAIDNRLFIVGPNASGKSNLLDLFRFLGDIASPGGGLASAMDRRGGLSKVRSLFARNHRKGRLIVDLTLEDGDDRWRYRLSIKGEEGGRNRPIVDEEHVELNGDVLVQRPGPADESDSELLTQTHLEQISANQSFRALAQYFAKVRYFHLVPQIIRDPSRIGAATGDPHGADFIAQINAVPGQTRTAWLKRMEKALQSAVPEFQTLSLEVDPAGAPHLVAGYKNWRVTPARQSEADFSDGTLRLIGLLWTLISAPANGGVLLLEEPELSLNSAIVRTLPTVLATAQRDASLQVILSTHAPELLDDEGVRAEEGEPGPAPYPPGCGPHRGLRHLSVKSLPTPGRVRSAVHPSNRNRRLTERPDRMKGATPGRVRSAVHPSNRNRRLTERPDRMKGAAHQHRLHQPLEQRRRSPRHLPVQRRGDGLVVENSERQRFDILVGGRLAGVLTRGALAASVEQGKRIVPVCPYVARWVRGHDDFADSVDRVKAVHLEAVRAANAEADGTTP</sequence>
<feature type="region of interest" description="Disordered" evidence="2">
    <location>
        <begin position="327"/>
        <end position="435"/>
    </location>
</feature>
<dbReference type="Proteomes" id="UP000019754">
    <property type="component" value="Unassembled WGS sequence"/>
</dbReference>
<dbReference type="Gene3D" id="3.40.50.300">
    <property type="entry name" value="P-loop containing nucleotide triphosphate hydrolases"/>
    <property type="match status" value="1"/>
</dbReference>
<evidence type="ECO:0000256" key="2">
    <source>
        <dbReference type="SAM" id="MobiDB-lite"/>
    </source>
</evidence>
<evidence type="ECO:0000256" key="1">
    <source>
        <dbReference type="ARBA" id="ARBA00023236"/>
    </source>
</evidence>
<comment type="caution">
    <text evidence="5">The sequence shown here is derived from an EMBL/GenBank/DDBJ whole genome shotgun (WGS) entry which is preliminary data.</text>
</comment>
<gene>
    <name evidence="5" type="ORF">D641_0114805</name>
</gene>